<dbReference type="Pfam" id="PF08305">
    <property type="entry name" value="NPCBM"/>
    <property type="match status" value="1"/>
</dbReference>
<dbReference type="SUPFAM" id="SSF55486">
    <property type="entry name" value="Metalloproteases ('zincins'), catalytic domain"/>
    <property type="match status" value="1"/>
</dbReference>
<reference evidence="2 3" key="1">
    <citation type="submission" date="2019-02" db="EMBL/GenBank/DDBJ databases">
        <title>Deep-cultivation of Planctomycetes and their phenomic and genomic characterization uncovers novel biology.</title>
        <authorList>
            <person name="Wiegand S."/>
            <person name="Jogler M."/>
            <person name="Boedeker C."/>
            <person name="Pinto D."/>
            <person name="Vollmers J."/>
            <person name="Rivas-Marin E."/>
            <person name="Kohn T."/>
            <person name="Peeters S.H."/>
            <person name="Heuer A."/>
            <person name="Rast P."/>
            <person name="Oberbeckmann S."/>
            <person name="Bunk B."/>
            <person name="Jeske O."/>
            <person name="Meyerdierks A."/>
            <person name="Storesund J.E."/>
            <person name="Kallscheuer N."/>
            <person name="Luecker S."/>
            <person name="Lage O.M."/>
            <person name="Pohl T."/>
            <person name="Merkel B.J."/>
            <person name="Hornburger P."/>
            <person name="Mueller R.-W."/>
            <person name="Bruemmer F."/>
            <person name="Labrenz M."/>
            <person name="Spormann A.M."/>
            <person name="Op den Camp H."/>
            <person name="Overmann J."/>
            <person name="Amann R."/>
            <person name="Jetten M.S.M."/>
            <person name="Mascher T."/>
            <person name="Medema M.H."/>
            <person name="Devos D.P."/>
            <person name="Kaster A.-K."/>
            <person name="Ovreas L."/>
            <person name="Rohde M."/>
            <person name="Galperin M.Y."/>
            <person name="Jogler C."/>
        </authorList>
    </citation>
    <scope>NUCLEOTIDE SEQUENCE [LARGE SCALE GENOMIC DNA]</scope>
    <source>
        <strain evidence="2 3">Pan44</strain>
    </source>
</reference>
<dbReference type="AlphaFoldDB" id="A0A517SE04"/>
<dbReference type="InterPro" id="IPR008979">
    <property type="entry name" value="Galactose-bd-like_sf"/>
</dbReference>
<dbReference type="InterPro" id="IPR013222">
    <property type="entry name" value="Glyco_hyd_98_carb-bd"/>
</dbReference>
<dbReference type="SMART" id="SM00776">
    <property type="entry name" value="NPCBM"/>
    <property type="match status" value="1"/>
</dbReference>
<dbReference type="Proteomes" id="UP000315700">
    <property type="component" value="Chromosome"/>
</dbReference>
<sequence>MSTFIVTLSALLAASPEEELRTQVPAARSILDAWHADEPSPGDRKFIIAYFTPADCDPAPQYRERLSRVLFDVQKFYLDEMRRNGFGDRTLRFETENDGLIRIHLVKGAKPKAHYKTESGREIRTECYPVLREAGVSPNTETLAIFCNLSDWDENAKTISQHSPYYAGGTHKSGTAWQCDSPILDSALIDRKEPIVQDGQYGRISLGKYNTTFVGGVAHEFGHALQLPHDAERQDQRALFGTSLMGSGNHTYGSERRGEAARSFLTLATALRVASHPMFSGSVKGFDSRAKAEAKNVEVVSRDRGFDIAATITADPPIYGAVAYMNPVGNSDYDSATATAVPDDQGRIHLECQSFRAGRPGAFKVVLLHCNGAISTPDELSFPYDVDGEGVVDLWAAKSKATLSALEKAIKSKKPDDAHAALERLRKEGASARLLEAAEVVVSTLKPAERVEPAAAEGPMLRLTDASSRQAKTGWGAPSVNRLPDESPLFTLGGRLYARGLYAHAPSVYEYAIDGKWDKLTAIAGLADGHSGTVVFVVTGDGKELFRSRTTRGETPVRIDVSVKGVRTLTLTVEDAGDGNGADWGVWLDPVLQREAVLRP</sequence>
<gene>
    <name evidence="2" type="ORF">Pan44_23880</name>
</gene>
<evidence type="ECO:0000259" key="1">
    <source>
        <dbReference type="SMART" id="SM00776"/>
    </source>
</evidence>
<dbReference type="InterPro" id="IPR038637">
    <property type="entry name" value="NPCBM_sf"/>
</dbReference>
<accession>A0A517SE04</accession>
<protein>
    <submittedName>
        <fullName evidence="2">NPCBM/NEW2 domain protein</fullName>
    </submittedName>
</protein>
<dbReference type="InParanoid" id="A0A517SE04"/>
<dbReference type="OrthoDB" id="267032at2"/>
<keyword evidence="3" id="KW-1185">Reference proteome</keyword>
<dbReference type="KEGG" id="ccos:Pan44_23880"/>
<proteinExistence type="predicted"/>
<dbReference type="Gene3D" id="2.60.120.1060">
    <property type="entry name" value="NPCBM/NEW2 domain"/>
    <property type="match status" value="1"/>
</dbReference>
<dbReference type="RefSeq" id="WP_145030218.1">
    <property type="nucleotide sequence ID" value="NZ_CP036271.1"/>
</dbReference>
<organism evidence="2 3">
    <name type="scientific">Caulifigura coniformis</name>
    <dbReference type="NCBI Taxonomy" id="2527983"/>
    <lineage>
        <taxon>Bacteria</taxon>
        <taxon>Pseudomonadati</taxon>
        <taxon>Planctomycetota</taxon>
        <taxon>Planctomycetia</taxon>
        <taxon>Planctomycetales</taxon>
        <taxon>Planctomycetaceae</taxon>
        <taxon>Caulifigura</taxon>
    </lineage>
</organism>
<evidence type="ECO:0000313" key="2">
    <source>
        <dbReference type="EMBL" id="QDT54355.1"/>
    </source>
</evidence>
<dbReference type="EMBL" id="CP036271">
    <property type="protein sequence ID" value="QDT54355.1"/>
    <property type="molecule type" value="Genomic_DNA"/>
</dbReference>
<evidence type="ECO:0000313" key="3">
    <source>
        <dbReference type="Proteomes" id="UP000315700"/>
    </source>
</evidence>
<dbReference type="SUPFAM" id="SSF49785">
    <property type="entry name" value="Galactose-binding domain-like"/>
    <property type="match status" value="1"/>
</dbReference>
<name>A0A517SE04_9PLAN</name>
<feature type="domain" description="Glycosyl hydrolase family 98 putative carbohydrate-binding module" evidence="1">
    <location>
        <begin position="456"/>
        <end position="594"/>
    </location>
</feature>